<keyword evidence="4" id="KW-0479">Metal-binding</keyword>
<dbReference type="Proteomes" id="UP000696280">
    <property type="component" value="Unassembled WGS sequence"/>
</dbReference>
<evidence type="ECO:0000259" key="10">
    <source>
        <dbReference type="PROSITE" id="PS51405"/>
    </source>
</evidence>
<dbReference type="InterPro" id="IPR000028">
    <property type="entry name" value="Chloroperoxidase"/>
</dbReference>
<dbReference type="PROSITE" id="PS51405">
    <property type="entry name" value="HEME_HALOPEROXIDASE"/>
    <property type="match status" value="1"/>
</dbReference>
<dbReference type="PANTHER" id="PTHR33577:SF9">
    <property type="entry name" value="PEROXIDASE STCC"/>
    <property type="match status" value="1"/>
</dbReference>
<comment type="caution">
    <text evidence="11">The sequence shown here is derived from an EMBL/GenBank/DDBJ whole genome shotgun (WGS) entry which is preliminary data.</text>
</comment>
<organism evidence="11 12">
    <name type="scientific">Hymenoscyphus fraxineus</name>
    <dbReference type="NCBI Taxonomy" id="746836"/>
    <lineage>
        <taxon>Eukaryota</taxon>
        <taxon>Fungi</taxon>
        <taxon>Dikarya</taxon>
        <taxon>Ascomycota</taxon>
        <taxon>Pezizomycotina</taxon>
        <taxon>Leotiomycetes</taxon>
        <taxon>Helotiales</taxon>
        <taxon>Helotiaceae</taxon>
        <taxon>Hymenoscyphus</taxon>
    </lineage>
</organism>
<dbReference type="GO" id="GO:0004601">
    <property type="term" value="F:peroxidase activity"/>
    <property type="evidence" value="ECO:0007669"/>
    <property type="project" value="UniProtKB-KW"/>
</dbReference>
<feature type="signal peptide" evidence="9">
    <location>
        <begin position="1"/>
        <end position="22"/>
    </location>
</feature>
<evidence type="ECO:0000256" key="6">
    <source>
        <dbReference type="ARBA" id="ARBA00023004"/>
    </source>
</evidence>
<dbReference type="EMBL" id="CAJVRL010000049">
    <property type="protein sequence ID" value="CAG8953301.1"/>
    <property type="molecule type" value="Genomic_DNA"/>
</dbReference>
<sequence>MYTTNPHFTILAIVFVATLTNGIPTNTYPSLSEISQTPQSDSPSGTNNNSGVLALTEANYPFIPPKATDLRSPCPALNVLANHGVLPRDGRNIDLQMFKDAANLGFAMVPAAVEVIGIPSISTSTTGNASTVHLSDMAAQHYPLIVDHDASASRQDAYFGEANNLNWAQWNRTLRNWGDGEIITMRMAAEDLKARFAWSAANNPEFNATHARMPCLLQYGLMLSTFGNIVTGDGNKTMIRYFVEEERFPFHMGWTPCNSGACGLQFSTNSLLAGNISLIWDRLG</sequence>
<evidence type="ECO:0000313" key="11">
    <source>
        <dbReference type="EMBL" id="CAG8953301.1"/>
    </source>
</evidence>
<keyword evidence="12" id="KW-1185">Reference proteome</keyword>
<accession>A0A9N9PNB4</accession>
<feature type="domain" description="Heme haloperoxidase family profile" evidence="10">
    <location>
        <begin position="58"/>
        <end position="273"/>
    </location>
</feature>
<keyword evidence="3" id="KW-0349">Heme</keyword>
<keyword evidence="5" id="KW-0560">Oxidoreductase</keyword>
<comment type="similarity">
    <text evidence="7">Belongs to the chloroperoxidase family.</text>
</comment>
<keyword evidence="2" id="KW-0575">Peroxidase</keyword>
<feature type="region of interest" description="Disordered" evidence="8">
    <location>
        <begin position="30"/>
        <end position="50"/>
    </location>
</feature>
<protein>
    <recommendedName>
        <fullName evidence="10">Heme haloperoxidase family profile domain-containing protein</fullName>
    </recommendedName>
</protein>
<dbReference type="OrthoDB" id="407298at2759"/>
<name>A0A9N9PNB4_9HELO</name>
<feature type="chain" id="PRO_5040452833" description="Heme haloperoxidase family profile domain-containing protein" evidence="9">
    <location>
        <begin position="23"/>
        <end position="284"/>
    </location>
</feature>
<dbReference type="Pfam" id="PF01328">
    <property type="entry name" value="Peroxidase_2"/>
    <property type="match status" value="1"/>
</dbReference>
<evidence type="ECO:0000256" key="5">
    <source>
        <dbReference type="ARBA" id="ARBA00023002"/>
    </source>
</evidence>
<comment type="cofactor">
    <cofactor evidence="1">
        <name>heme b</name>
        <dbReference type="ChEBI" id="CHEBI:60344"/>
    </cofactor>
</comment>
<dbReference type="Gene3D" id="1.10.489.10">
    <property type="entry name" value="Chloroperoxidase-like"/>
    <property type="match status" value="1"/>
</dbReference>
<evidence type="ECO:0000256" key="7">
    <source>
        <dbReference type="ARBA" id="ARBA00025795"/>
    </source>
</evidence>
<gene>
    <name evidence="11" type="ORF">HYFRA_00003508</name>
</gene>
<dbReference type="InterPro" id="IPR036851">
    <property type="entry name" value="Chloroperoxidase-like_sf"/>
</dbReference>
<evidence type="ECO:0000256" key="1">
    <source>
        <dbReference type="ARBA" id="ARBA00001970"/>
    </source>
</evidence>
<dbReference type="GO" id="GO:0046872">
    <property type="term" value="F:metal ion binding"/>
    <property type="evidence" value="ECO:0007669"/>
    <property type="project" value="UniProtKB-KW"/>
</dbReference>
<evidence type="ECO:0000256" key="9">
    <source>
        <dbReference type="SAM" id="SignalP"/>
    </source>
</evidence>
<dbReference type="SUPFAM" id="SSF47571">
    <property type="entry name" value="Cloroperoxidase"/>
    <property type="match status" value="1"/>
</dbReference>
<evidence type="ECO:0000256" key="3">
    <source>
        <dbReference type="ARBA" id="ARBA00022617"/>
    </source>
</evidence>
<proteinExistence type="inferred from homology"/>
<dbReference type="PANTHER" id="PTHR33577">
    <property type="entry name" value="STERIGMATOCYSTIN BIOSYNTHESIS PEROXIDASE STCC-RELATED"/>
    <property type="match status" value="1"/>
</dbReference>
<reference evidence="11" key="1">
    <citation type="submission" date="2021-07" db="EMBL/GenBank/DDBJ databases">
        <authorList>
            <person name="Durling M."/>
        </authorList>
    </citation>
    <scope>NUCLEOTIDE SEQUENCE</scope>
</reference>
<keyword evidence="9" id="KW-0732">Signal</keyword>
<evidence type="ECO:0000256" key="4">
    <source>
        <dbReference type="ARBA" id="ARBA00022723"/>
    </source>
</evidence>
<keyword evidence="6" id="KW-0408">Iron</keyword>
<evidence type="ECO:0000256" key="2">
    <source>
        <dbReference type="ARBA" id="ARBA00022559"/>
    </source>
</evidence>
<dbReference type="AlphaFoldDB" id="A0A9N9PNB4"/>
<evidence type="ECO:0000256" key="8">
    <source>
        <dbReference type="SAM" id="MobiDB-lite"/>
    </source>
</evidence>
<evidence type="ECO:0000313" key="12">
    <source>
        <dbReference type="Proteomes" id="UP000696280"/>
    </source>
</evidence>